<dbReference type="RefSeq" id="WP_202824820.1">
    <property type="nucleotide sequence ID" value="NZ_JAEUXJ010000002.1"/>
</dbReference>
<dbReference type="Pfam" id="PF01522">
    <property type="entry name" value="Polysacc_deac_1"/>
    <property type="match status" value="1"/>
</dbReference>
<dbReference type="InterPro" id="IPR002509">
    <property type="entry name" value="NODB_dom"/>
</dbReference>
<dbReference type="Proteomes" id="UP000606490">
    <property type="component" value="Unassembled WGS sequence"/>
</dbReference>
<reference evidence="6 7" key="1">
    <citation type="submission" date="2021-01" db="EMBL/GenBank/DDBJ databases">
        <title>Belnapia mucosa sp. nov. and Belnapia arida sp. nov., isolated from the Tabernas Desert (Almeria, Spain).</title>
        <authorList>
            <person name="Molina-Menor E."/>
            <person name="Vidal-Verdu A."/>
            <person name="Calonge A."/>
            <person name="Satari L."/>
            <person name="Pereto Magraner J."/>
            <person name="Porcar Miralles M."/>
        </authorList>
    </citation>
    <scope>NUCLEOTIDE SEQUENCE [LARGE SCALE GENOMIC DNA]</scope>
    <source>
        <strain evidence="6 7">T6</strain>
    </source>
</reference>
<protein>
    <recommendedName>
        <fullName evidence="3">Chitooligosaccharide deacetylase</fullName>
    </recommendedName>
    <alternativeName>
        <fullName evidence="4">Nodulation protein B</fullName>
    </alternativeName>
</protein>
<dbReference type="CDD" id="cd10979">
    <property type="entry name" value="CE4_PuuE_like"/>
    <property type="match status" value="1"/>
</dbReference>
<gene>
    <name evidence="6" type="ORF">JMJ55_07150</name>
</gene>
<evidence type="ECO:0000256" key="1">
    <source>
        <dbReference type="ARBA" id="ARBA00003236"/>
    </source>
</evidence>
<organism evidence="6 7">
    <name type="scientific">Belnapia mucosa</name>
    <dbReference type="NCBI Taxonomy" id="2804532"/>
    <lineage>
        <taxon>Bacteria</taxon>
        <taxon>Pseudomonadati</taxon>
        <taxon>Pseudomonadota</taxon>
        <taxon>Alphaproteobacteria</taxon>
        <taxon>Acetobacterales</taxon>
        <taxon>Roseomonadaceae</taxon>
        <taxon>Belnapia</taxon>
    </lineage>
</organism>
<comment type="caution">
    <text evidence="6">The sequence shown here is derived from an EMBL/GenBank/DDBJ whole genome shotgun (WGS) entry which is preliminary data.</text>
</comment>
<dbReference type="EMBL" id="JAEUXJ010000002">
    <property type="protein sequence ID" value="MBL6455095.1"/>
    <property type="molecule type" value="Genomic_DNA"/>
</dbReference>
<name>A0ABS1V055_9PROT</name>
<evidence type="ECO:0000256" key="3">
    <source>
        <dbReference type="ARBA" id="ARBA00020071"/>
    </source>
</evidence>
<sequence length="301" mass="32697">MLPSHGRYGYTPWPERARYAWPGRARLAVYLGVNLEHFAFGEGLGAELAPGANSGGGPQPDVLNYAWRDYGNRVGAWRLLELLDALALPATVLLNSALYDYAPALVAAHRARGDEIAGHGRTNSERQSMLDEGSERVLIAESTAAIARHEGVAPRGWLSPWIAESRVTPDLLAEAGYRYTLNWCMDDQPVWMATRAGPLLAIPYPQEVNDIPAVVARKDGADAFAAMVLSDFEERLEQVARDGIPQVMGIALHPYIIGQPYRLRALRGALSAIAARRGEVWITTAGGVLDHVLTLPEGSVA</sequence>
<evidence type="ECO:0000256" key="2">
    <source>
        <dbReference type="ARBA" id="ARBA00010973"/>
    </source>
</evidence>
<comment type="function">
    <text evidence="1">Is involved in generating a small heat-stable compound (Nod), an acylated oligomer of N-acetylglucosamine, that stimulates mitosis in various plant protoplasts.</text>
</comment>
<dbReference type="SUPFAM" id="SSF88713">
    <property type="entry name" value="Glycoside hydrolase/deacetylase"/>
    <property type="match status" value="1"/>
</dbReference>
<evidence type="ECO:0000256" key="4">
    <source>
        <dbReference type="ARBA" id="ARBA00032976"/>
    </source>
</evidence>
<dbReference type="Gene3D" id="3.20.20.370">
    <property type="entry name" value="Glycoside hydrolase/deacetylase"/>
    <property type="match status" value="1"/>
</dbReference>
<dbReference type="PANTHER" id="PTHR43123">
    <property type="entry name" value="POLYSACCHARIDE DEACETYLASE-RELATED"/>
    <property type="match status" value="1"/>
</dbReference>
<evidence type="ECO:0000313" key="7">
    <source>
        <dbReference type="Proteomes" id="UP000606490"/>
    </source>
</evidence>
<dbReference type="InterPro" id="IPR011330">
    <property type="entry name" value="Glyco_hydro/deAcase_b/a-brl"/>
</dbReference>
<evidence type="ECO:0000313" key="6">
    <source>
        <dbReference type="EMBL" id="MBL6455095.1"/>
    </source>
</evidence>
<accession>A0ABS1V055</accession>
<comment type="similarity">
    <text evidence="2">Belongs to the polysaccharide deacetylase family.</text>
</comment>
<evidence type="ECO:0000259" key="5">
    <source>
        <dbReference type="Pfam" id="PF01522"/>
    </source>
</evidence>
<dbReference type="PANTHER" id="PTHR43123:SF4">
    <property type="entry name" value="POLYSACCHARIDE DEACETYLASE"/>
    <property type="match status" value="1"/>
</dbReference>
<keyword evidence="7" id="KW-1185">Reference proteome</keyword>
<feature type="domain" description="NodB homology" evidence="5">
    <location>
        <begin position="69"/>
        <end position="179"/>
    </location>
</feature>
<proteinExistence type="inferred from homology"/>